<dbReference type="InterPro" id="IPR050744">
    <property type="entry name" value="AI-2_Isomerase_LsrG"/>
</dbReference>
<dbReference type="EMBL" id="NWBU01000010">
    <property type="protein sequence ID" value="PTQ10179.1"/>
    <property type="molecule type" value="Genomic_DNA"/>
</dbReference>
<protein>
    <recommendedName>
        <fullName evidence="1">ABM domain-containing protein</fullName>
    </recommendedName>
</protein>
<reference evidence="2 3" key="1">
    <citation type="submission" date="2017-09" db="EMBL/GenBank/DDBJ databases">
        <title>Sphingomonas panjinensis sp.nov., isolated from oil-contaminated soil.</title>
        <authorList>
            <person name="Wang L."/>
            <person name="Chen L."/>
        </authorList>
    </citation>
    <scope>NUCLEOTIDE SEQUENCE [LARGE SCALE GENOMIC DNA]</scope>
    <source>
        <strain evidence="2 3">FW-11</strain>
    </source>
</reference>
<evidence type="ECO:0000313" key="2">
    <source>
        <dbReference type="EMBL" id="PTQ10179.1"/>
    </source>
</evidence>
<keyword evidence="3" id="KW-1185">Reference proteome</keyword>
<dbReference type="GO" id="GO:0003824">
    <property type="term" value="F:catalytic activity"/>
    <property type="evidence" value="ECO:0007669"/>
    <property type="project" value="TreeGrafter"/>
</dbReference>
<accession>A0A2T5FWL9</accession>
<dbReference type="Pfam" id="PF03992">
    <property type="entry name" value="ABM"/>
    <property type="match status" value="1"/>
</dbReference>
<gene>
    <name evidence="2" type="ORF">CLG96_13750</name>
</gene>
<proteinExistence type="predicted"/>
<dbReference type="InterPro" id="IPR007138">
    <property type="entry name" value="ABM_dom"/>
</dbReference>
<dbReference type="SUPFAM" id="SSF54909">
    <property type="entry name" value="Dimeric alpha+beta barrel"/>
    <property type="match status" value="1"/>
</dbReference>
<feature type="domain" description="ABM" evidence="1">
    <location>
        <begin position="43"/>
        <end position="131"/>
    </location>
</feature>
<dbReference type="InterPro" id="IPR011008">
    <property type="entry name" value="Dimeric_a/b-barrel"/>
</dbReference>
<dbReference type="PANTHER" id="PTHR33336:SF15">
    <property type="entry name" value="ABM DOMAIN-CONTAINING PROTEIN"/>
    <property type="match status" value="1"/>
</dbReference>
<evidence type="ECO:0000259" key="1">
    <source>
        <dbReference type="PROSITE" id="PS51725"/>
    </source>
</evidence>
<dbReference type="Gene3D" id="3.30.70.100">
    <property type="match status" value="1"/>
</dbReference>
<name>A0A2T5FWL9_9SPHN</name>
<comment type="caution">
    <text evidence="2">The sequence shown here is derived from an EMBL/GenBank/DDBJ whole genome shotgun (WGS) entry which is preliminary data.</text>
</comment>
<dbReference type="Proteomes" id="UP000244162">
    <property type="component" value="Unassembled WGS sequence"/>
</dbReference>
<organism evidence="2 3">
    <name type="scientific">Sphingomonas oleivorans</name>
    <dbReference type="NCBI Taxonomy" id="1735121"/>
    <lineage>
        <taxon>Bacteria</taxon>
        <taxon>Pseudomonadati</taxon>
        <taxon>Pseudomonadota</taxon>
        <taxon>Alphaproteobacteria</taxon>
        <taxon>Sphingomonadales</taxon>
        <taxon>Sphingomonadaceae</taxon>
        <taxon>Sphingomonas</taxon>
    </lineage>
</organism>
<evidence type="ECO:0000313" key="3">
    <source>
        <dbReference type="Proteomes" id="UP000244162"/>
    </source>
</evidence>
<dbReference type="AlphaFoldDB" id="A0A2T5FWL9"/>
<dbReference type="PROSITE" id="PS51725">
    <property type="entry name" value="ABM"/>
    <property type="match status" value="1"/>
</dbReference>
<dbReference type="PANTHER" id="PTHR33336">
    <property type="entry name" value="QUINOL MONOOXYGENASE YGIN-RELATED"/>
    <property type="match status" value="1"/>
</dbReference>
<sequence length="138" mass="15708">MAWQSPLMPSFNNSPPVGLHSYATKGPCHRSDHAIFKETHMARRMIATFEIAEGKEEETLSIVRELTRHVRNEPGNLALVPHREADHPERITIYEAYVDDAAFQRHLDADYVRSFNDRLKNCARGGSSIVVQLDEIPL</sequence>